<evidence type="ECO:0000256" key="10">
    <source>
        <dbReference type="SAM" id="MobiDB-lite"/>
    </source>
</evidence>
<evidence type="ECO:0000256" key="11">
    <source>
        <dbReference type="SAM" id="Phobius"/>
    </source>
</evidence>
<dbReference type="GO" id="GO:0045202">
    <property type="term" value="C:synapse"/>
    <property type="evidence" value="ECO:0007669"/>
    <property type="project" value="GOC"/>
</dbReference>
<feature type="transmembrane region" description="Helical" evidence="11">
    <location>
        <begin position="275"/>
        <end position="292"/>
    </location>
</feature>
<dbReference type="HOGENOM" id="CLU_009579_11_5_1"/>
<keyword evidence="7 9" id="KW-0675">Receptor</keyword>
<feature type="transmembrane region" description="Helical" evidence="11">
    <location>
        <begin position="181"/>
        <end position="203"/>
    </location>
</feature>
<dbReference type="Gene3D" id="1.20.1070.10">
    <property type="entry name" value="Rhodopsin 7-helix transmembrane proteins"/>
    <property type="match status" value="1"/>
</dbReference>
<dbReference type="PRINTS" id="PR00534">
    <property type="entry name" value="MCRFAMILY"/>
</dbReference>
<dbReference type="CDD" id="cd14967">
    <property type="entry name" value="7tmA_amine_R-like"/>
    <property type="match status" value="1"/>
</dbReference>
<sequence>MTSIATMTEPVTSNSSLKTPPTERTSFDLPLKVISTIFLLLIIILTIAGNGLVISAFAKFRKLRSVTNHFVVSLALTDILVAVFSMPMWAAFLLTGPEWIYTEWLRRVWQCADVLSGVASILHLTFISVERYICISSPLKYHQIVTPGKTKVAIIAIWMVALIMAAIKFLFWGWPPPAYQLSAFVFCFTLPTIIMNTAYIMIFKVSRTQAKKMTMTVNGKPKRFCLPKEMKAAKTLAVVMGAFFFCWCPFFILNLVYAVCRECPIDIESIMLTKWLHYLNSVLNPFIYSFMIKDFRMAFRKLVIHAVTSRFRGRELRLYDRGFSSTRNNSSRTQDQSLRGYDPTANKGEQYV</sequence>
<dbReference type="PhylomeDB" id="A7S0P3"/>
<keyword evidence="3 9" id="KW-0812">Transmembrane</keyword>
<dbReference type="GO" id="GO:0007268">
    <property type="term" value="P:chemical synaptic transmission"/>
    <property type="evidence" value="ECO:0000318"/>
    <property type="project" value="GO_Central"/>
</dbReference>
<dbReference type="eggNOG" id="KOG3656">
    <property type="taxonomic scope" value="Eukaryota"/>
</dbReference>
<dbReference type="Pfam" id="PF00001">
    <property type="entry name" value="7tm_1"/>
    <property type="match status" value="1"/>
</dbReference>
<keyword evidence="6 11" id="KW-0472">Membrane</keyword>
<dbReference type="OMA" id="NTAYIMI"/>
<evidence type="ECO:0000256" key="6">
    <source>
        <dbReference type="ARBA" id="ARBA00023136"/>
    </source>
</evidence>
<evidence type="ECO:0000256" key="3">
    <source>
        <dbReference type="ARBA" id="ARBA00022692"/>
    </source>
</evidence>
<feature type="domain" description="G-protein coupled receptors family 1 profile" evidence="12">
    <location>
        <begin position="49"/>
        <end position="288"/>
    </location>
</feature>
<evidence type="ECO:0000256" key="4">
    <source>
        <dbReference type="ARBA" id="ARBA00022989"/>
    </source>
</evidence>
<feature type="region of interest" description="Disordered" evidence="10">
    <location>
        <begin position="325"/>
        <end position="352"/>
    </location>
</feature>
<dbReference type="GO" id="GO:0030594">
    <property type="term" value="F:neurotransmitter receptor activity"/>
    <property type="evidence" value="ECO:0000318"/>
    <property type="project" value="GO_Central"/>
</dbReference>
<dbReference type="GO" id="GO:0007187">
    <property type="term" value="P:G protein-coupled receptor signaling pathway, coupled to cyclic nucleotide second messenger"/>
    <property type="evidence" value="ECO:0000318"/>
    <property type="project" value="GO_Central"/>
</dbReference>
<evidence type="ECO:0000313" key="14">
    <source>
        <dbReference type="Proteomes" id="UP000001593"/>
    </source>
</evidence>
<dbReference type="PRINTS" id="PR00237">
    <property type="entry name" value="GPCRRHODOPSN"/>
</dbReference>
<evidence type="ECO:0000256" key="8">
    <source>
        <dbReference type="ARBA" id="ARBA00023224"/>
    </source>
</evidence>
<dbReference type="STRING" id="45351.A7S0P3"/>
<keyword evidence="8 9" id="KW-0807">Transducer</keyword>
<dbReference type="InterPro" id="IPR017452">
    <property type="entry name" value="GPCR_Rhodpsn_7TM"/>
</dbReference>
<evidence type="ECO:0000256" key="7">
    <source>
        <dbReference type="ARBA" id="ARBA00023170"/>
    </source>
</evidence>
<comment type="similarity">
    <text evidence="9">Belongs to the G-protein coupled receptor 1 family.</text>
</comment>
<dbReference type="PROSITE" id="PS50262">
    <property type="entry name" value="G_PROTEIN_RECEP_F1_2"/>
    <property type="match status" value="1"/>
</dbReference>
<dbReference type="SMART" id="SM01381">
    <property type="entry name" value="7TM_GPCR_Srsx"/>
    <property type="match status" value="1"/>
</dbReference>
<dbReference type="InterPro" id="IPR001671">
    <property type="entry name" value="Melcrt_ACTH_rcpt"/>
</dbReference>
<dbReference type="GO" id="GO:0004977">
    <property type="term" value="F:melanocortin receptor activity"/>
    <property type="evidence" value="ECO:0007669"/>
    <property type="project" value="InterPro"/>
</dbReference>
<keyword evidence="5 9" id="KW-0297">G-protein coupled receptor</keyword>
<accession>A7S0P3</accession>
<organism evidence="13 14">
    <name type="scientific">Nematostella vectensis</name>
    <name type="common">Starlet sea anemone</name>
    <dbReference type="NCBI Taxonomy" id="45351"/>
    <lineage>
        <taxon>Eukaryota</taxon>
        <taxon>Metazoa</taxon>
        <taxon>Cnidaria</taxon>
        <taxon>Anthozoa</taxon>
        <taxon>Hexacorallia</taxon>
        <taxon>Actiniaria</taxon>
        <taxon>Edwardsiidae</taxon>
        <taxon>Nematostella</taxon>
    </lineage>
</organism>
<comment type="subcellular location">
    <subcellularLocation>
        <location evidence="1">Cell membrane</location>
        <topology evidence="1">Multi-pass membrane protein</topology>
    </subcellularLocation>
</comment>
<dbReference type="SUPFAM" id="SSF81321">
    <property type="entry name" value="Family A G protein-coupled receptor-like"/>
    <property type="match status" value="1"/>
</dbReference>
<evidence type="ECO:0000259" key="12">
    <source>
        <dbReference type="PROSITE" id="PS50262"/>
    </source>
</evidence>
<gene>
    <name evidence="13" type="ORF">NEMVEDRAFT_v1g204979</name>
</gene>
<evidence type="ECO:0000313" key="13">
    <source>
        <dbReference type="EMBL" id="EDO42772.1"/>
    </source>
</evidence>
<dbReference type="PANTHER" id="PTHR24247">
    <property type="entry name" value="5-HYDROXYTRYPTAMINE RECEPTOR"/>
    <property type="match status" value="1"/>
</dbReference>
<evidence type="ECO:0000256" key="9">
    <source>
        <dbReference type="RuleBase" id="RU000688"/>
    </source>
</evidence>
<proteinExistence type="inferred from homology"/>
<feature type="region of interest" description="Disordered" evidence="10">
    <location>
        <begin position="1"/>
        <end position="23"/>
    </location>
</feature>
<feature type="transmembrane region" description="Helical" evidence="11">
    <location>
        <begin position="153"/>
        <end position="175"/>
    </location>
</feature>
<dbReference type="PROSITE" id="PS00237">
    <property type="entry name" value="G_PROTEIN_RECEP_F1_1"/>
    <property type="match status" value="1"/>
</dbReference>
<feature type="compositionally biased region" description="Polar residues" evidence="10">
    <location>
        <begin position="325"/>
        <end position="337"/>
    </location>
</feature>
<feature type="transmembrane region" description="Helical" evidence="11">
    <location>
        <begin position="114"/>
        <end position="133"/>
    </location>
</feature>
<feature type="transmembrane region" description="Helical" evidence="11">
    <location>
        <begin position="33"/>
        <end position="58"/>
    </location>
</feature>
<dbReference type="OrthoDB" id="5951059at2759"/>
<keyword evidence="14" id="KW-1185">Reference proteome</keyword>
<dbReference type="FunFam" id="1.20.1070.10:FF:000617">
    <property type="entry name" value="Predicted protein"/>
    <property type="match status" value="1"/>
</dbReference>
<reference evidence="13 14" key="1">
    <citation type="journal article" date="2007" name="Science">
        <title>Sea anemone genome reveals ancestral eumetazoan gene repertoire and genomic organization.</title>
        <authorList>
            <person name="Putnam N.H."/>
            <person name="Srivastava M."/>
            <person name="Hellsten U."/>
            <person name="Dirks B."/>
            <person name="Chapman J."/>
            <person name="Salamov A."/>
            <person name="Terry A."/>
            <person name="Shapiro H."/>
            <person name="Lindquist E."/>
            <person name="Kapitonov V.V."/>
            <person name="Jurka J."/>
            <person name="Genikhovich G."/>
            <person name="Grigoriev I.V."/>
            <person name="Lucas S.M."/>
            <person name="Steele R.E."/>
            <person name="Finnerty J.R."/>
            <person name="Technau U."/>
            <person name="Martindale M.Q."/>
            <person name="Rokhsar D.S."/>
        </authorList>
    </citation>
    <scope>NUCLEOTIDE SEQUENCE [LARGE SCALE GENOMIC DNA]</scope>
    <source>
        <strain evidence="14">CH2 X CH6</strain>
    </source>
</reference>
<dbReference type="Proteomes" id="UP000001593">
    <property type="component" value="Unassembled WGS sequence"/>
</dbReference>
<feature type="transmembrane region" description="Helical" evidence="11">
    <location>
        <begin position="70"/>
        <end position="94"/>
    </location>
</feature>
<dbReference type="GO" id="GO:0005886">
    <property type="term" value="C:plasma membrane"/>
    <property type="evidence" value="ECO:0000318"/>
    <property type="project" value="GO_Central"/>
</dbReference>
<name>A7S0P3_NEMVE</name>
<feature type="transmembrane region" description="Helical" evidence="11">
    <location>
        <begin position="236"/>
        <end position="255"/>
    </location>
</feature>
<dbReference type="EMBL" id="DS469561">
    <property type="protein sequence ID" value="EDO42772.1"/>
    <property type="molecule type" value="Genomic_DNA"/>
</dbReference>
<keyword evidence="2" id="KW-1003">Cell membrane</keyword>
<keyword evidence="4 11" id="KW-1133">Transmembrane helix</keyword>
<dbReference type="KEGG" id="nve:5514606"/>
<dbReference type="AlphaFoldDB" id="A7S0P3"/>
<dbReference type="GO" id="GO:0004993">
    <property type="term" value="F:G protein-coupled serotonin receptor activity"/>
    <property type="evidence" value="ECO:0000318"/>
    <property type="project" value="GO_Central"/>
</dbReference>
<dbReference type="PANTHER" id="PTHR24247:SF202">
    <property type="entry name" value="5-HYDROXYTRYPTAMINE RECEPTOR 1"/>
    <property type="match status" value="1"/>
</dbReference>
<dbReference type="GO" id="GO:0030425">
    <property type="term" value="C:dendrite"/>
    <property type="evidence" value="ECO:0000318"/>
    <property type="project" value="GO_Central"/>
</dbReference>
<dbReference type="FunCoup" id="A7S0P3">
    <property type="interactions" value="176"/>
</dbReference>
<evidence type="ECO:0000256" key="5">
    <source>
        <dbReference type="ARBA" id="ARBA00023040"/>
    </source>
</evidence>
<evidence type="ECO:0000256" key="2">
    <source>
        <dbReference type="ARBA" id="ARBA00022475"/>
    </source>
</evidence>
<evidence type="ECO:0000256" key="1">
    <source>
        <dbReference type="ARBA" id="ARBA00004651"/>
    </source>
</evidence>
<dbReference type="InParanoid" id="A7S0P3"/>
<protein>
    <recommendedName>
        <fullName evidence="12">G-protein coupled receptors family 1 profile domain-containing protein</fullName>
    </recommendedName>
</protein>
<dbReference type="InterPro" id="IPR000276">
    <property type="entry name" value="GPCR_Rhodpsn"/>
</dbReference>